<feature type="transmembrane region" description="Helical" evidence="6">
    <location>
        <begin position="191"/>
        <end position="217"/>
    </location>
</feature>
<dbReference type="KEGG" id="marq:MARGE09_P1160"/>
<feature type="transmembrane region" description="Helical" evidence="6">
    <location>
        <begin position="229"/>
        <end position="246"/>
    </location>
</feature>
<organism evidence="7 8">
    <name type="scientific">Marinagarivorans cellulosilyticus</name>
    <dbReference type="NCBI Taxonomy" id="2721545"/>
    <lineage>
        <taxon>Bacteria</taxon>
        <taxon>Pseudomonadati</taxon>
        <taxon>Pseudomonadota</taxon>
        <taxon>Gammaproteobacteria</taxon>
        <taxon>Cellvibrionales</taxon>
        <taxon>Cellvibrionaceae</taxon>
        <taxon>Marinagarivorans</taxon>
    </lineage>
</organism>
<comment type="subcellular location">
    <subcellularLocation>
        <location evidence="1 6">Membrane</location>
        <topology evidence="1 6">Multi-pass membrane protein</topology>
    </subcellularLocation>
</comment>
<feature type="transmembrane region" description="Helical" evidence="6">
    <location>
        <begin position="134"/>
        <end position="153"/>
    </location>
</feature>
<keyword evidence="4 6" id="KW-1133">Transmembrane helix</keyword>
<dbReference type="Proteomes" id="UP001320119">
    <property type="component" value="Chromosome"/>
</dbReference>
<feature type="transmembrane region" description="Helical" evidence="6">
    <location>
        <begin position="90"/>
        <end position="114"/>
    </location>
</feature>
<dbReference type="GO" id="GO:0016020">
    <property type="term" value="C:membrane"/>
    <property type="evidence" value="ECO:0007669"/>
    <property type="project" value="UniProtKB-SubCell"/>
</dbReference>
<feature type="transmembrane region" description="Helical" evidence="6">
    <location>
        <begin position="297"/>
        <end position="315"/>
    </location>
</feature>
<reference evidence="7 8" key="1">
    <citation type="journal article" date="2022" name="IScience">
        <title>An ultrasensitive nanofiber-based assay for enzymatic hydrolysis and deep-sea microbial degradation of cellulose.</title>
        <authorList>
            <person name="Tsudome M."/>
            <person name="Tachioka M."/>
            <person name="Miyazaki M."/>
            <person name="Uchimura K."/>
            <person name="Tsuda M."/>
            <person name="Takaki Y."/>
            <person name="Deguchi S."/>
        </authorList>
    </citation>
    <scope>NUCLEOTIDE SEQUENCE [LARGE SCALE GENOMIC DNA]</scope>
    <source>
        <strain evidence="7 8">GE09</strain>
    </source>
</reference>
<evidence type="ECO:0000313" key="7">
    <source>
        <dbReference type="EMBL" id="BCD96960.1"/>
    </source>
</evidence>
<evidence type="ECO:0000256" key="3">
    <source>
        <dbReference type="ARBA" id="ARBA00022692"/>
    </source>
</evidence>
<gene>
    <name evidence="7" type="ORF">MARGE09_P1160</name>
</gene>
<feature type="transmembrane region" description="Helical" evidence="6">
    <location>
        <begin position="343"/>
        <end position="362"/>
    </location>
</feature>
<feature type="transmembrane region" description="Helical" evidence="6">
    <location>
        <begin position="499"/>
        <end position="524"/>
    </location>
</feature>
<feature type="transmembrane region" description="Helical" evidence="6">
    <location>
        <begin position="382"/>
        <end position="401"/>
    </location>
</feature>
<feature type="transmembrane region" description="Helical" evidence="6">
    <location>
        <begin position="258"/>
        <end position="276"/>
    </location>
</feature>
<proteinExistence type="inferred from homology"/>
<keyword evidence="2 6" id="KW-0813">Transport</keyword>
<dbReference type="PANTHER" id="PTHR11101">
    <property type="entry name" value="PHOSPHATE TRANSPORTER"/>
    <property type="match status" value="1"/>
</dbReference>
<feature type="transmembrane region" description="Helical" evidence="6">
    <location>
        <begin position="407"/>
        <end position="423"/>
    </location>
</feature>
<dbReference type="PANTHER" id="PTHR11101:SF80">
    <property type="entry name" value="PHOSPHATE TRANSPORTER"/>
    <property type="match status" value="1"/>
</dbReference>
<dbReference type="RefSeq" id="WP_236986440.1">
    <property type="nucleotide sequence ID" value="NZ_AP023086.1"/>
</dbReference>
<feature type="transmembrane region" description="Helical" evidence="6">
    <location>
        <begin position="31"/>
        <end position="49"/>
    </location>
</feature>
<keyword evidence="8" id="KW-1185">Reference proteome</keyword>
<evidence type="ECO:0000256" key="1">
    <source>
        <dbReference type="ARBA" id="ARBA00004141"/>
    </source>
</evidence>
<name>A0AAN2BJF4_9GAMM</name>
<dbReference type="GO" id="GO:0005315">
    <property type="term" value="F:phosphate transmembrane transporter activity"/>
    <property type="evidence" value="ECO:0007669"/>
    <property type="project" value="InterPro"/>
</dbReference>
<accession>A0AAN2BJF4</accession>
<evidence type="ECO:0000256" key="2">
    <source>
        <dbReference type="ARBA" id="ARBA00022448"/>
    </source>
</evidence>
<evidence type="ECO:0000256" key="5">
    <source>
        <dbReference type="ARBA" id="ARBA00023136"/>
    </source>
</evidence>
<dbReference type="InterPro" id="IPR001204">
    <property type="entry name" value="Phos_transporter"/>
</dbReference>
<dbReference type="GO" id="GO:0035435">
    <property type="term" value="P:phosphate ion transmembrane transport"/>
    <property type="evidence" value="ECO:0007669"/>
    <property type="project" value="TreeGrafter"/>
</dbReference>
<evidence type="ECO:0000313" key="8">
    <source>
        <dbReference type="Proteomes" id="UP001320119"/>
    </source>
</evidence>
<protein>
    <recommendedName>
        <fullName evidence="6">Phosphate transporter</fullName>
    </recommendedName>
</protein>
<keyword evidence="3 6" id="KW-0812">Transmembrane</keyword>
<evidence type="ECO:0000256" key="4">
    <source>
        <dbReference type="ARBA" id="ARBA00022989"/>
    </source>
</evidence>
<dbReference type="AlphaFoldDB" id="A0AAN2BJF4"/>
<sequence length="532" mass="56000">MNSSDNTSSQPALTPAEPALNDINIGHKSRLGLSFAFMVLVLGITYMVMPSTLHPQLLIFASLVGAYMALNIGANDVANNVGPAVGSGALTLGAAIVLAAIGEAAGALIAGGNVVGTIKSGIINPELVHDAQTFVWLMAGALAAGAIWLNFATWMGAPVSTTHSIVGGILGAGIAAGGFAIANWGKMGAIAASWVISPVMGGVIAATLLMFIKRAILYQDDVKTAAQRYVPWLVGLMAWAFTSYLLTKGLKKIWHPSAPEAFGWGLVVAIIAYFLTRKRLLSIGDRIESSIAGVNKLFTIPLIFAAGLLSFAHGANDVANAIGPLAAITEALSSGEVAGKAPIPLWVMLIGAAGLAVGLALFGPKLIRTVGGEITELDKSRAYCIAMAAAITVIIASQLGLPVSSTHIALGGVFGVGFLREYLKTRYASKLHQALDDHTGEARVQIEEYLKQFQSASVEDMRAMLKKSSVQTATLPITEKERKRLKKVYRQELVKRRHLYKIAAAWVITVPASALLGAMMFFMLRGMLMPVA</sequence>
<feature type="transmembrane region" description="Helical" evidence="6">
    <location>
        <begin position="55"/>
        <end position="78"/>
    </location>
</feature>
<dbReference type="EMBL" id="AP023086">
    <property type="protein sequence ID" value="BCD96960.1"/>
    <property type="molecule type" value="Genomic_DNA"/>
</dbReference>
<comment type="similarity">
    <text evidence="6">Belongs to the inorganic phosphate transporter (PiT) (TC 2.A.20) family.</text>
</comment>
<evidence type="ECO:0000256" key="6">
    <source>
        <dbReference type="RuleBase" id="RU363058"/>
    </source>
</evidence>
<dbReference type="Pfam" id="PF01384">
    <property type="entry name" value="PHO4"/>
    <property type="match status" value="1"/>
</dbReference>
<feature type="transmembrane region" description="Helical" evidence="6">
    <location>
        <begin position="165"/>
        <end position="185"/>
    </location>
</feature>
<keyword evidence="6" id="KW-0592">Phosphate transport</keyword>
<keyword evidence="5 6" id="KW-0472">Membrane</keyword>